<proteinExistence type="predicted"/>
<dbReference type="Gene3D" id="1.25.40.10">
    <property type="entry name" value="Tetratricopeptide repeat domain"/>
    <property type="match status" value="1"/>
</dbReference>
<evidence type="ECO:0000313" key="4">
    <source>
        <dbReference type="Proteomes" id="UP001162880"/>
    </source>
</evidence>
<feature type="domain" description="TIR" evidence="2">
    <location>
        <begin position="10"/>
        <end position="137"/>
    </location>
</feature>
<name>A0ABT0AWM5_9SPHN</name>
<organism evidence="3 4">
    <name type="scientific">Novosphingobium album</name>
    <name type="common">ex Hu et al. 2023</name>
    <dbReference type="NCBI Taxonomy" id="2930093"/>
    <lineage>
        <taxon>Bacteria</taxon>
        <taxon>Pseudomonadati</taxon>
        <taxon>Pseudomonadota</taxon>
        <taxon>Alphaproteobacteria</taxon>
        <taxon>Sphingomonadales</taxon>
        <taxon>Sphingomonadaceae</taxon>
        <taxon>Novosphingobium</taxon>
    </lineage>
</organism>
<dbReference type="Gene3D" id="3.40.50.10140">
    <property type="entry name" value="Toll/interleukin-1 receptor homology (TIR) domain"/>
    <property type="match status" value="1"/>
</dbReference>
<reference evidence="3" key="1">
    <citation type="submission" date="2022-03" db="EMBL/GenBank/DDBJ databases">
        <title>Identification of a novel bacterium isolated from mangrove sediments.</title>
        <authorList>
            <person name="Pan X."/>
        </authorList>
    </citation>
    <scope>NUCLEOTIDE SEQUENCE</scope>
    <source>
        <strain evidence="3">B2580</strain>
    </source>
</reference>
<keyword evidence="1" id="KW-0472">Membrane</keyword>
<gene>
    <name evidence="3" type="ORF">MTR64_01255</name>
</gene>
<evidence type="ECO:0000259" key="2">
    <source>
        <dbReference type="Pfam" id="PF13676"/>
    </source>
</evidence>
<evidence type="ECO:0000313" key="3">
    <source>
        <dbReference type="EMBL" id="MCJ2177182.1"/>
    </source>
</evidence>
<dbReference type="EMBL" id="JALHLE010000002">
    <property type="protein sequence ID" value="MCJ2177182.1"/>
    <property type="molecule type" value="Genomic_DNA"/>
</dbReference>
<accession>A0ABT0AWM5</accession>
<dbReference type="SUPFAM" id="SSF48452">
    <property type="entry name" value="TPR-like"/>
    <property type="match status" value="1"/>
</dbReference>
<dbReference type="InterPro" id="IPR035897">
    <property type="entry name" value="Toll_tir_struct_dom_sf"/>
</dbReference>
<keyword evidence="1" id="KW-1133">Transmembrane helix</keyword>
<keyword evidence="1" id="KW-0812">Transmembrane</keyword>
<sequence>METEASYLAFLSYSHKDVRKARRLQRRLETYRLPKGLALEDGSRRLGSVFRDQDELAAASDLSESVKEGIARSGAMIVLCSPSAAMSLWVDKEIRLFREVHPTRPILAAVIKGDPDDAFPPALTEDAEPLAADLRTEGDGEKLGTLKLVAGLSGVRLDRLVQRDAQRRVRRVTAITIMSLIIALGFVTLSLFAWQAQREAERQRAEAEGMVEFMLTDLRQRLRSVGRLDVLTTVNKRAMNYYRAQGELDRLPDESLERRARILHAMGEDDIALGDLPAALQKFKEAHRTTESILKKAPGDPERIFNHAQSEFWVGQVDQLQGQAEAALGHYRAYLRLAERLAELEPRKSRSLMEVGYALSNIAAIQYLFQKDDPGAIMHYQMSLDCFLRAQALDPDSVLIRKEVAERHARISDVQFDHRDLDAARWHRVRQLALLKPLRRADPDNGDLAYQTLVATRALARIAFKSGKLTEAATLVKDAETQALRLQERDPRNQYWFEQHLRVLSDAAEVAQALRQPAEVARLTKEAGEMIGKVHSGSAAVPAFRAESIQRLDAIARLDANTSGMGN</sequence>
<keyword evidence="4" id="KW-1185">Reference proteome</keyword>
<dbReference type="InterPro" id="IPR000157">
    <property type="entry name" value="TIR_dom"/>
</dbReference>
<dbReference type="InterPro" id="IPR011990">
    <property type="entry name" value="TPR-like_helical_dom_sf"/>
</dbReference>
<evidence type="ECO:0000256" key="1">
    <source>
        <dbReference type="SAM" id="Phobius"/>
    </source>
</evidence>
<dbReference type="Pfam" id="PF13676">
    <property type="entry name" value="TIR_2"/>
    <property type="match status" value="1"/>
</dbReference>
<protein>
    <submittedName>
        <fullName evidence="3">TIR domain-containing protein</fullName>
    </submittedName>
</protein>
<dbReference type="RefSeq" id="WP_243989965.1">
    <property type="nucleotide sequence ID" value="NZ_JALHLE010000002.1"/>
</dbReference>
<dbReference type="SUPFAM" id="SSF52200">
    <property type="entry name" value="Toll/Interleukin receptor TIR domain"/>
    <property type="match status" value="1"/>
</dbReference>
<comment type="caution">
    <text evidence="3">The sequence shown here is derived from an EMBL/GenBank/DDBJ whole genome shotgun (WGS) entry which is preliminary data.</text>
</comment>
<dbReference type="Proteomes" id="UP001162880">
    <property type="component" value="Unassembled WGS sequence"/>
</dbReference>
<feature type="transmembrane region" description="Helical" evidence="1">
    <location>
        <begin position="172"/>
        <end position="194"/>
    </location>
</feature>